<feature type="binding site" evidence="14">
    <location>
        <position position="1186"/>
    </location>
    <ligand>
        <name>ATP</name>
        <dbReference type="ChEBI" id="CHEBI:30616"/>
    </ligand>
</feature>
<dbReference type="PhylomeDB" id="A0A125YTQ9"/>
<feature type="region of interest" description="Disordered" evidence="16">
    <location>
        <begin position="661"/>
        <end position="687"/>
    </location>
</feature>
<dbReference type="GeneID" id="7899305"/>
<dbReference type="Pfam" id="PF16209">
    <property type="entry name" value="PhoLip_ATPase_N"/>
    <property type="match status" value="1"/>
</dbReference>
<feature type="compositionally biased region" description="Polar residues" evidence="16">
    <location>
        <begin position="746"/>
        <end position="760"/>
    </location>
</feature>
<evidence type="ECO:0000256" key="9">
    <source>
        <dbReference type="ARBA" id="ARBA00022967"/>
    </source>
</evidence>
<evidence type="ECO:0000256" key="3">
    <source>
        <dbReference type="ARBA" id="ARBA00012189"/>
    </source>
</evidence>
<feature type="region of interest" description="Disordered" evidence="16">
    <location>
        <begin position="1709"/>
        <end position="1871"/>
    </location>
</feature>
<dbReference type="PRINTS" id="PR00119">
    <property type="entry name" value="CATATPASE"/>
</dbReference>
<feature type="compositionally biased region" description="Basic and acidic residues" evidence="16">
    <location>
        <begin position="544"/>
        <end position="564"/>
    </location>
</feature>
<feature type="transmembrane region" description="Helical" evidence="17">
    <location>
        <begin position="1495"/>
        <end position="1514"/>
    </location>
</feature>
<dbReference type="GO" id="GO:0005524">
    <property type="term" value="F:ATP binding"/>
    <property type="evidence" value="ECO:0007669"/>
    <property type="project" value="UniProtKB-KW"/>
</dbReference>
<dbReference type="NCBIfam" id="TIGR01652">
    <property type="entry name" value="ATPase-Plipid"/>
    <property type="match status" value="1"/>
</dbReference>
<gene>
    <name evidence="20" type="ORF">TGME49_247690</name>
</gene>
<dbReference type="Gene3D" id="2.70.150.10">
    <property type="entry name" value="Calcium-transporting ATPase, cytoplasmic transduction domain A"/>
    <property type="match status" value="1"/>
</dbReference>
<feature type="compositionally biased region" description="Polar residues" evidence="16">
    <location>
        <begin position="1732"/>
        <end position="1742"/>
    </location>
</feature>
<sequence length="1871" mass="206175">MGIGGSKSPPLEDWVVRVGGTQEMKTASNAVVTSKYTVWNFVVKNLWEQFHKVSNVYFVVICCLQMIPQISTTNGVPTLALPLSIVLVVNAAKDAFEDWQRHRSDRIENGQVTHCIAMAPDRAACSLRLRDAKDVAVEVRRTSRSSGLSAEDLVATAECAAAAQLGLTSAQARDLGITPKQWKDVQVGDVILCLKNDCFPADMVLLATSDTRGGAFVETASLDGETNLKLKQTHRVTFEWLGSFLPLAVCYLLTRAGRIRCQVPNRDLNTYEGVLELDAGSCDLGETDDSELDAAAAFANKARCGTLRAWPQVDAALSVQQLLLRGCRLRNTEWILGLVVYTGQETKIQMNSSTPPRKSSRVERLTNRLTLSIWFVQTLLCLSVSVGHTVLLFDPTAKARTYLTAAGNSEGPVVFCILNFFTWMVLTCNLVPISLVLQMGMVKALQSLFIAQDESMFFHPVPKAQNLEAGPPTDPAAQPLGSRASPEPHIGHSVSSLSDRPSALALCSAGENGQRGSDRRRDSASDRRSEQTHRSSRRASRRNSRSESRENSRMNSVKEDRSDGEGQPTGSMALSFHSVERHAASLVSASDGEDACDDRLGFPSLRSPASSLDPAGSGEREERRRLDEACHSCLGLEARPPSRDGQRSSLLFSASSRFSVPQTLQAPPDTGKVASAGPARSPVSFAAAPSSTRSSKFSLEKAEVGENIRDGLGYLDVLPLSPLLSLCRFFSRLSLRRPPARDANREATSLTRGDSLSPSYEASGPSAASRGDTRVFRTACVVGQEMSESRCSARSSYTSIPREETRRSRSPAGGRGGREIAFVATGSPKSAVSRVADERTEEKEAHSPGLAARPPERRTPEQGAWPRTSDLNEELGQVSYIFSDKTGTMTSNVMEFRKCCVRGLSYGQGLTEVRRQALRRLGLPVPADPLPPPDEPTTPQVQMVDSALRHQLNDPNHPMHPYLVDFFLHLAINHAVVLETDPFGMTRYSASSPDEGALVYGARHFGIEFLGQTPSGLEVSVLGRKLHVRVLASVEFSSKRKRSSMLCEIRYPVSADTQTRAPRSKKRIVLFTKGADTVILPLLKQRREAETQMLNTMEEYAADGLRTLCIAKREVDTDEFFTWFQAYQQAERATVGRQEQIEAVAERLEVQLELQGITGVEDKLQAGVADTIEKLRAAGIKVWMLTGDKVETAINIGFATSLLTREMTQRTYVWEELDRDKALLRERLEAQEMSILAKHQGKSGRGEAKGSPGRERQAHALVVDGEALQQMLEPDMEQLFVSVCTNCVTVICSRVTPHQKGAVVSLIKRHLQKITLAIGDGANDCNMIQSADIGIGLKGEEGMQAFNCSDYGLVQFRFLLPLLLTHGSWNYRRISKLVLYMFYKNLVLVLPMFFFGYISLFSGQKFYFEFLYQMYNVVFTAIPITLYGVFDQDVDKKLALKYPQLYRCGQIDLYLNLRVFLKWMLNGVWQAIVIFVVPTFVFGCNAVPTTTGRTMDLWMVGTVMFMMNMIVVNIKVLLETYYLTTIIWAGFYISLLACLLFVFLFSSWPGFAGSVLGCVFYLFIDAAACAVIATVAVTSLCLARDWLWKAFRVNCAPQLYHLIQQREYNGNLSGWPSRVRDRGVEASPPEAEPVLCSVESPAGSRSSFIPDGVSRYPGGSRSPRPRGPRQSTRGYAFSEADPFFSATLRKQTNADFLGKVLSKISSSYASSASRLEGRRNASGVSDALKSVRGSTVSSNGQGDRSRRASVDPHDRSRRASVDPHDSSRRDSSRRTDGESVGEGVVEGGDSVGSMADVSSRKAEREKTEKLAALESRVRPSLGDAGRAASRRRLCPLDESSDGTDEDFSEEEEEDEMDEECYRHRVQQSRGL</sequence>
<feature type="binding site" evidence="15">
    <location>
        <position position="884"/>
    </location>
    <ligand>
        <name>Mg(2+)</name>
        <dbReference type="ChEBI" id="CHEBI:18420"/>
    </ligand>
</feature>
<dbReference type="Proteomes" id="UP000001529">
    <property type="component" value="Chromosome XII"/>
</dbReference>
<feature type="compositionally biased region" description="Basic residues" evidence="16">
    <location>
        <begin position="534"/>
        <end position="543"/>
    </location>
</feature>
<keyword evidence="11 17" id="KW-0472">Membrane</keyword>
<dbReference type="Pfam" id="PF16212">
    <property type="entry name" value="PhoLip_ATPase_C"/>
    <property type="match status" value="1"/>
</dbReference>
<feature type="transmembrane region" description="Helical" evidence="17">
    <location>
        <begin position="1377"/>
        <end position="1398"/>
    </location>
</feature>
<evidence type="ECO:0000256" key="12">
    <source>
        <dbReference type="ARBA" id="ARBA00034036"/>
    </source>
</evidence>
<feature type="binding site" evidence="14">
    <location>
        <position position="1300"/>
    </location>
    <ligand>
        <name>ATP</name>
        <dbReference type="ChEBI" id="CHEBI:30616"/>
    </ligand>
</feature>
<feature type="active site" description="4-aspartylphosphate intermediate" evidence="13">
    <location>
        <position position="884"/>
    </location>
</feature>
<evidence type="ECO:0000256" key="16">
    <source>
        <dbReference type="SAM" id="MobiDB-lite"/>
    </source>
</evidence>
<feature type="binding site" evidence="14">
    <location>
        <position position="885"/>
    </location>
    <ligand>
        <name>ATP</name>
        <dbReference type="ChEBI" id="CHEBI:30616"/>
    </ligand>
</feature>
<dbReference type="SUPFAM" id="SSF81665">
    <property type="entry name" value="Calcium ATPase, transmembrane domain M"/>
    <property type="match status" value="1"/>
</dbReference>
<dbReference type="Pfam" id="PF13246">
    <property type="entry name" value="Cation_ATPase"/>
    <property type="match status" value="1"/>
</dbReference>
<keyword evidence="20" id="KW-0378">Hydrolase</keyword>
<feature type="transmembrane region" description="Helical" evidence="17">
    <location>
        <begin position="371"/>
        <end position="392"/>
    </location>
</feature>
<dbReference type="InterPro" id="IPR001757">
    <property type="entry name" value="P_typ_ATPase"/>
</dbReference>
<evidence type="ECO:0000313" key="20">
    <source>
        <dbReference type="EMBL" id="EPT24957.1"/>
    </source>
</evidence>
<dbReference type="InterPro" id="IPR018303">
    <property type="entry name" value="ATPase_P-typ_P_site"/>
</dbReference>
<evidence type="ECO:0000256" key="15">
    <source>
        <dbReference type="PIRSR" id="PIRSR606539-3"/>
    </source>
</evidence>
<reference evidence="20" key="1">
    <citation type="submission" date="2013-04" db="EMBL/GenBank/DDBJ databases">
        <authorList>
            <person name="Sibley D."/>
            <person name="Venepally P."/>
            <person name="Karamycheva S."/>
            <person name="Hadjithomas M."/>
            <person name="Khan A."/>
            <person name="Brunk B."/>
            <person name="Roos D."/>
            <person name="Caler E."/>
            <person name="Lorenzi H."/>
        </authorList>
    </citation>
    <scope>NUCLEOTIDE SEQUENCE [LARGE SCALE GENOMIC DNA]</scope>
    <source>
        <strain evidence="20">ME49</strain>
    </source>
</reference>
<dbReference type="InterPro" id="IPR023298">
    <property type="entry name" value="ATPase_P-typ_TM_dom_sf"/>
</dbReference>
<feature type="binding site" evidence="14">
    <location>
        <position position="1324"/>
    </location>
    <ligand>
        <name>ATP</name>
        <dbReference type="ChEBI" id="CHEBI:30616"/>
    </ligand>
</feature>
<feature type="binding site" evidence="14">
    <location>
        <position position="1294"/>
    </location>
    <ligand>
        <name>ATP</name>
        <dbReference type="ChEBI" id="CHEBI:30616"/>
    </ligand>
</feature>
<feature type="compositionally biased region" description="Acidic residues" evidence="16">
    <location>
        <begin position="1838"/>
        <end position="1858"/>
    </location>
</feature>
<evidence type="ECO:0000256" key="11">
    <source>
        <dbReference type="ARBA" id="ARBA00023136"/>
    </source>
</evidence>
<feature type="domain" description="P-type ATPase C-terminal" evidence="19">
    <location>
        <begin position="1347"/>
        <end position="1597"/>
    </location>
</feature>
<feature type="transmembrane region" description="Helical" evidence="17">
    <location>
        <begin position="1463"/>
        <end position="1483"/>
    </location>
</feature>
<evidence type="ECO:0000259" key="18">
    <source>
        <dbReference type="Pfam" id="PF16209"/>
    </source>
</evidence>
<dbReference type="OrthoDB" id="377733at2759"/>
<comment type="cofactor">
    <cofactor evidence="15">
        <name>Mg(2+)</name>
        <dbReference type="ChEBI" id="CHEBI:18420"/>
    </cofactor>
</comment>
<dbReference type="VEuPathDB" id="ToxoDB:TGME49_247690"/>
<keyword evidence="7 14" id="KW-0067">ATP-binding</keyword>
<dbReference type="SFLD" id="SFLDG00002">
    <property type="entry name" value="C1.7:_P-type_atpase_like"/>
    <property type="match status" value="1"/>
</dbReference>
<dbReference type="InterPro" id="IPR006539">
    <property type="entry name" value="P-type_ATPase_IV"/>
</dbReference>
<feature type="transmembrane region" description="Helical" evidence="17">
    <location>
        <begin position="412"/>
        <end position="437"/>
    </location>
</feature>
<feature type="binding site" evidence="14">
    <location>
        <position position="1188"/>
    </location>
    <ligand>
        <name>ATP</name>
        <dbReference type="ChEBI" id="CHEBI:30616"/>
    </ligand>
</feature>
<dbReference type="GO" id="GO:0045332">
    <property type="term" value="P:phospholipid translocation"/>
    <property type="evidence" value="ECO:0007669"/>
    <property type="project" value="TreeGrafter"/>
</dbReference>
<feature type="compositionally biased region" description="Basic and acidic residues" evidence="16">
    <location>
        <begin position="516"/>
        <end position="533"/>
    </location>
</feature>
<feature type="binding site" evidence="14">
    <location>
        <position position="1187"/>
    </location>
    <ligand>
        <name>ATP</name>
        <dbReference type="ChEBI" id="CHEBI:30616"/>
    </ligand>
</feature>
<dbReference type="InterPro" id="IPR023214">
    <property type="entry name" value="HAD_sf"/>
</dbReference>
<feature type="transmembrane region" description="Helical" evidence="17">
    <location>
        <begin position="1526"/>
        <end position="1548"/>
    </location>
</feature>
<feature type="compositionally biased region" description="Basic and acidic residues" evidence="16">
    <location>
        <begin position="1798"/>
        <end position="1817"/>
    </location>
</feature>
<dbReference type="InterPro" id="IPR032631">
    <property type="entry name" value="P-type_ATPase_N"/>
</dbReference>
<evidence type="ECO:0000256" key="4">
    <source>
        <dbReference type="ARBA" id="ARBA00022692"/>
    </source>
</evidence>
<dbReference type="EC" id="7.6.2.1" evidence="3"/>
<dbReference type="EMBL" id="CM002047">
    <property type="protein sequence ID" value="EPT24957.1"/>
    <property type="molecule type" value="Genomic_DNA"/>
</dbReference>
<dbReference type="GO" id="GO:0005886">
    <property type="term" value="C:plasma membrane"/>
    <property type="evidence" value="ECO:0007669"/>
    <property type="project" value="TreeGrafter"/>
</dbReference>
<keyword evidence="21" id="KW-1185">Reference proteome</keyword>
<dbReference type="PANTHER" id="PTHR24092">
    <property type="entry name" value="PROBABLE PHOSPHOLIPID-TRANSPORTING ATPASE"/>
    <property type="match status" value="1"/>
</dbReference>
<name>A0A125YTQ9_TOXGM</name>
<evidence type="ECO:0000256" key="1">
    <source>
        <dbReference type="ARBA" id="ARBA00004141"/>
    </source>
</evidence>
<comment type="similarity">
    <text evidence="2">Belongs to the cation transport ATPase (P-type) (TC 3.A.3) family. Type IV subfamily.</text>
</comment>
<evidence type="ECO:0000256" key="7">
    <source>
        <dbReference type="ARBA" id="ARBA00022840"/>
    </source>
</evidence>
<keyword evidence="5 15" id="KW-0479">Metal-binding</keyword>
<evidence type="ECO:0000256" key="13">
    <source>
        <dbReference type="PIRSR" id="PIRSR606539-1"/>
    </source>
</evidence>
<dbReference type="SUPFAM" id="SSF56784">
    <property type="entry name" value="HAD-like"/>
    <property type="match status" value="1"/>
</dbReference>
<dbReference type="SFLD" id="SFLDF00027">
    <property type="entry name" value="p-type_atpase"/>
    <property type="match status" value="1"/>
</dbReference>
<feature type="region of interest" description="Disordered" evidence="16">
    <location>
        <begin position="738"/>
        <end position="771"/>
    </location>
</feature>
<feature type="compositionally biased region" description="Low complexity" evidence="16">
    <location>
        <begin position="1654"/>
        <end position="1674"/>
    </location>
</feature>
<dbReference type="PANTHER" id="PTHR24092:SF150">
    <property type="entry name" value="PHOSPHOLIPID-TRANSPORTING ATPASE"/>
    <property type="match status" value="1"/>
</dbReference>
<dbReference type="SUPFAM" id="SSF81653">
    <property type="entry name" value="Calcium ATPase, transduction domain A"/>
    <property type="match status" value="1"/>
</dbReference>
<evidence type="ECO:0000256" key="6">
    <source>
        <dbReference type="ARBA" id="ARBA00022741"/>
    </source>
</evidence>
<proteinExistence type="inferred from homology"/>
<keyword evidence="8 15" id="KW-0460">Magnesium</keyword>
<dbReference type="EMBL" id="KE138840">
    <property type="protein sequence ID" value="EPT24957.1"/>
    <property type="molecule type" value="Genomic_DNA"/>
</dbReference>
<dbReference type="KEGG" id="tgo:TGME49_247690"/>
<comment type="subcellular location">
    <subcellularLocation>
        <location evidence="1">Membrane</location>
        <topology evidence="1">Multi-pass membrane protein</topology>
    </subcellularLocation>
</comment>
<organism evidence="20 21">
    <name type="scientific">Toxoplasma gondii (strain ATCC 50611 / Me49)</name>
    <dbReference type="NCBI Taxonomy" id="508771"/>
    <lineage>
        <taxon>Eukaryota</taxon>
        <taxon>Sar</taxon>
        <taxon>Alveolata</taxon>
        <taxon>Apicomplexa</taxon>
        <taxon>Conoidasida</taxon>
        <taxon>Coccidia</taxon>
        <taxon>Eucoccidiorida</taxon>
        <taxon>Eimeriorina</taxon>
        <taxon>Sarcocystidae</taxon>
        <taxon>Toxoplasma</taxon>
    </lineage>
</organism>
<evidence type="ECO:0000256" key="8">
    <source>
        <dbReference type="ARBA" id="ARBA00022842"/>
    </source>
</evidence>
<feature type="domain" description="P-type ATPase N-terminal" evidence="18">
    <location>
        <begin position="25"/>
        <end position="78"/>
    </location>
</feature>
<dbReference type="InterPro" id="IPR023299">
    <property type="entry name" value="ATPase_P-typ_cyto_dom_N"/>
</dbReference>
<evidence type="ECO:0000256" key="5">
    <source>
        <dbReference type="ARBA" id="ARBA00022723"/>
    </source>
</evidence>
<protein>
    <recommendedName>
        <fullName evidence="3">P-type phospholipid transporter</fullName>
        <ecNumber evidence="3">7.6.2.1</ecNumber>
    </recommendedName>
</protein>
<dbReference type="SFLD" id="SFLDS00003">
    <property type="entry name" value="Haloacid_Dehalogenase"/>
    <property type="match status" value="1"/>
</dbReference>
<evidence type="ECO:0000313" key="21">
    <source>
        <dbReference type="Proteomes" id="UP000001529"/>
    </source>
</evidence>
<feature type="binding site" evidence="14">
    <location>
        <position position="886"/>
    </location>
    <ligand>
        <name>ATP</name>
        <dbReference type="ChEBI" id="CHEBI:30616"/>
    </ligand>
</feature>
<feature type="binding site" evidence="15">
    <location>
        <position position="1320"/>
    </location>
    <ligand>
        <name>Mg(2+)</name>
        <dbReference type="ChEBI" id="CHEBI:18420"/>
    </ligand>
</feature>
<evidence type="ECO:0000256" key="2">
    <source>
        <dbReference type="ARBA" id="ARBA00008109"/>
    </source>
</evidence>
<feature type="binding site" evidence="14">
    <location>
        <position position="1323"/>
    </location>
    <ligand>
        <name>ATP</name>
        <dbReference type="ChEBI" id="CHEBI:30616"/>
    </ligand>
</feature>
<evidence type="ECO:0000256" key="14">
    <source>
        <dbReference type="PIRSR" id="PIRSR606539-2"/>
    </source>
</evidence>
<dbReference type="GO" id="GO:0140326">
    <property type="term" value="F:ATPase-coupled intramembrane lipid transporter activity"/>
    <property type="evidence" value="ECO:0007669"/>
    <property type="project" value="UniProtKB-EC"/>
</dbReference>
<dbReference type="InterPro" id="IPR036412">
    <property type="entry name" value="HAD-like_sf"/>
</dbReference>
<feature type="transmembrane region" description="Helical" evidence="17">
    <location>
        <begin position="1410"/>
        <end position="1430"/>
    </location>
</feature>
<dbReference type="InterPro" id="IPR044492">
    <property type="entry name" value="P_typ_ATPase_HD_dom"/>
</dbReference>
<feature type="region of interest" description="Disordered" evidence="16">
    <location>
        <begin position="1634"/>
        <end position="1675"/>
    </location>
</feature>
<dbReference type="Gene3D" id="3.40.50.1000">
    <property type="entry name" value="HAD superfamily/HAD-like"/>
    <property type="match status" value="1"/>
</dbReference>
<dbReference type="NCBIfam" id="TIGR01494">
    <property type="entry name" value="ATPase_P-type"/>
    <property type="match status" value="1"/>
</dbReference>
<accession>A0A125YTQ9</accession>
<dbReference type="Gene3D" id="3.40.1110.10">
    <property type="entry name" value="Calcium-transporting ATPase, cytoplasmic domain N"/>
    <property type="match status" value="1"/>
</dbReference>
<evidence type="ECO:0000256" key="17">
    <source>
        <dbReference type="SAM" id="Phobius"/>
    </source>
</evidence>
<feature type="compositionally biased region" description="Basic and acidic residues" evidence="16">
    <location>
        <begin position="1743"/>
        <end position="1777"/>
    </location>
</feature>
<keyword evidence="4 17" id="KW-0812">Transmembrane</keyword>
<feature type="binding site" evidence="14">
    <location>
        <position position="1036"/>
    </location>
    <ligand>
        <name>ATP</name>
        <dbReference type="ChEBI" id="CHEBI:30616"/>
    </ligand>
</feature>
<evidence type="ECO:0000256" key="10">
    <source>
        <dbReference type="ARBA" id="ARBA00022989"/>
    </source>
</evidence>
<dbReference type="GO" id="GO:0016887">
    <property type="term" value="F:ATP hydrolysis activity"/>
    <property type="evidence" value="ECO:0007669"/>
    <property type="project" value="InterPro"/>
</dbReference>
<feature type="binding site" evidence="14">
    <location>
        <position position="884"/>
    </location>
    <ligand>
        <name>ATP</name>
        <dbReference type="ChEBI" id="CHEBI:30616"/>
    </ligand>
</feature>
<keyword evidence="9" id="KW-1278">Translocase</keyword>
<dbReference type="PROSITE" id="PS00154">
    <property type="entry name" value="ATPASE_E1_E2"/>
    <property type="match status" value="1"/>
</dbReference>
<dbReference type="InterPro" id="IPR008250">
    <property type="entry name" value="ATPase_P-typ_transduc_dom_A_sf"/>
</dbReference>
<keyword evidence="10 17" id="KW-1133">Transmembrane helix</keyword>
<dbReference type="RefSeq" id="XP_002367136.1">
    <property type="nucleotide sequence ID" value="XM_002367095.2"/>
</dbReference>
<keyword evidence="6 14" id="KW-0547">Nucleotide-binding</keyword>
<feature type="binding site" evidence="14">
    <location>
        <position position="1106"/>
    </location>
    <ligand>
        <name>ATP</name>
        <dbReference type="ChEBI" id="CHEBI:30616"/>
    </ligand>
</feature>
<feature type="binding site" evidence="14">
    <location>
        <position position="1073"/>
    </location>
    <ligand>
        <name>ATP</name>
        <dbReference type="ChEBI" id="CHEBI:30616"/>
    </ligand>
</feature>
<feature type="region of interest" description="Disordered" evidence="16">
    <location>
        <begin position="463"/>
        <end position="572"/>
    </location>
</feature>
<dbReference type="SUPFAM" id="SSF81660">
    <property type="entry name" value="Metal cation-transporting ATPase, ATP-binding domain N"/>
    <property type="match status" value="1"/>
</dbReference>
<comment type="catalytic activity">
    <reaction evidence="12">
        <text>ATP + H2O + phospholipidSide 1 = ADP + phosphate + phospholipidSide 2.</text>
        <dbReference type="EC" id="7.6.2.1"/>
    </reaction>
</comment>
<dbReference type="FunFam" id="3.40.50.1000:FF:000014">
    <property type="entry name" value="Phospholipid-transporting ATPase"/>
    <property type="match status" value="1"/>
</dbReference>
<feature type="compositionally biased region" description="Basic and acidic residues" evidence="16">
    <location>
        <begin position="835"/>
        <end position="846"/>
    </location>
</feature>
<feature type="binding site" evidence="15">
    <location>
        <position position="886"/>
    </location>
    <ligand>
        <name>Mg(2+)</name>
        <dbReference type="ChEBI" id="CHEBI:18420"/>
    </ligand>
</feature>
<feature type="binding site" evidence="15">
    <location>
        <position position="1324"/>
    </location>
    <ligand>
        <name>Mg(2+)</name>
        <dbReference type="ChEBI" id="CHEBI:18420"/>
    </ligand>
</feature>
<feature type="binding site" evidence="14">
    <location>
        <position position="995"/>
    </location>
    <ligand>
        <name>ATP</name>
        <dbReference type="ChEBI" id="CHEBI:30616"/>
    </ligand>
</feature>
<feature type="region of interest" description="Disordered" evidence="16">
    <location>
        <begin position="791"/>
        <end position="870"/>
    </location>
</feature>
<feature type="region of interest" description="Disordered" evidence="16">
    <location>
        <begin position="588"/>
        <end position="624"/>
    </location>
</feature>
<feature type="transmembrane region" description="Helical" evidence="17">
    <location>
        <begin position="1560"/>
        <end position="1583"/>
    </location>
</feature>
<dbReference type="GO" id="GO:0000287">
    <property type="term" value="F:magnesium ion binding"/>
    <property type="evidence" value="ECO:0007669"/>
    <property type="project" value="InterPro"/>
</dbReference>
<dbReference type="InterPro" id="IPR032630">
    <property type="entry name" value="P_typ_ATPase_c"/>
</dbReference>
<evidence type="ECO:0000259" key="19">
    <source>
        <dbReference type="Pfam" id="PF16212"/>
    </source>
</evidence>